<protein>
    <submittedName>
        <fullName evidence="2">Uncharacterized protein</fullName>
    </submittedName>
</protein>
<reference evidence="2 3" key="1">
    <citation type="submission" date="2019-02" db="EMBL/GenBank/DDBJ databases">
        <title>Opniocepnalus argus genome.</title>
        <authorList>
            <person name="Zhou C."/>
            <person name="Xiao S."/>
        </authorList>
    </citation>
    <scope>NUCLEOTIDE SEQUENCE [LARGE SCALE GENOMIC DNA]</scope>
    <source>
        <strain evidence="2">OARG1902GOOAL</strain>
        <tissue evidence="2">Muscle</tissue>
    </source>
</reference>
<keyword evidence="3" id="KW-1185">Reference proteome</keyword>
<evidence type="ECO:0000313" key="2">
    <source>
        <dbReference type="EMBL" id="KAF3693301.1"/>
    </source>
</evidence>
<dbReference type="AlphaFoldDB" id="A0A6G1PSI1"/>
<evidence type="ECO:0000313" key="3">
    <source>
        <dbReference type="Proteomes" id="UP000503349"/>
    </source>
</evidence>
<proteinExistence type="predicted"/>
<evidence type="ECO:0000256" key="1">
    <source>
        <dbReference type="SAM" id="MobiDB-lite"/>
    </source>
</evidence>
<dbReference type="EMBL" id="CM015719">
    <property type="protein sequence ID" value="KAF3693301.1"/>
    <property type="molecule type" value="Genomic_DNA"/>
</dbReference>
<feature type="region of interest" description="Disordered" evidence="1">
    <location>
        <begin position="84"/>
        <end position="104"/>
    </location>
</feature>
<dbReference type="Proteomes" id="UP000503349">
    <property type="component" value="Chromosome 8"/>
</dbReference>
<name>A0A6G1PSI1_CHAAH</name>
<sequence>MSGFGSALVNEVGALSTSKNHEESCDACDEGNHHESAGRLEVCAQSQHGVLHLTLYLARTLVHAVHPDTLPYDLRSHYVAADKGRDAPHRLGPTQPPVPVSASLEHGQNGKVAAGRAFGKKQNKKNLRNMFRCGDP</sequence>
<reference evidence="3" key="2">
    <citation type="submission" date="2019-02" db="EMBL/GenBank/DDBJ databases">
        <title>Opniocepnalus argus Var Kimnra genome.</title>
        <authorList>
            <person name="Zhou C."/>
            <person name="Xiao S."/>
        </authorList>
    </citation>
    <scope>NUCLEOTIDE SEQUENCE [LARGE SCALE GENOMIC DNA]</scope>
</reference>
<gene>
    <name evidence="2" type="ORF">EXN66_Car008977</name>
</gene>
<organism evidence="2 3">
    <name type="scientific">Channa argus</name>
    <name type="common">Northern snakehead</name>
    <name type="synonym">Ophicephalus argus</name>
    <dbReference type="NCBI Taxonomy" id="215402"/>
    <lineage>
        <taxon>Eukaryota</taxon>
        <taxon>Metazoa</taxon>
        <taxon>Chordata</taxon>
        <taxon>Craniata</taxon>
        <taxon>Vertebrata</taxon>
        <taxon>Euteleostomi</taxon>
        <taxon>Actinopterygii</taxon>
        <taxon>Neopterygii</taxon>
        <taxon>Teleostei</taxon>
        <taxon>Neoteleostei</taxon>
        <taxon>Acanthomorphata</taxon>
        <taxon>Anabantaria</taxon>
        <taxon>Anabantiformes</taxon>
        <taxon>Channoidei</taxon>
        <taxon>Channidae</taxon>
        <taxon>Channa</taxon>
    </lineage>
</organism>
<accession>A0A6G1PSI1</accession>